<dbReference type="STRING" id="1220924.W2RX38"/>
<dbReference type="GeneID" id="19970350"/>
<sequence length="349" mass="37645">MSSKEGFQTAAWLPKAEPGAILEIRHDIEIPEPKDGEVLVKLECSGICHSDVHSIFNETPMETDIAGHEGVGKVVKLGPSVPDHFMGERVGIKWQYSTCGKCEICPIDETACPNQDNSGRNVRGTFAQYIAAPAKDVTRLPKELKSEILAPLLCAGLSMYSSISKANLKPGDWLVLPGAGGGLGHLGVQIAAKKGYRVIAVDSGESKKKMAMELGATAFLDFKTDNVEEEVKRLTNGYGAHGVVVGAGSTAAYTEGFKLLRRLGTLVCVGLPRTDFDLPISPFWMVVRCLRVVGSSCGTRQDMDELLKMAVAGDVVPHVQVFELEDINTIVDKLAKFQIGGRIVLRIPQ</sequence>
<dbReference type="InterPro" id="IPR002328">
    <property type="entry name" value="ADH_Zn_CS"/>
</dbReference>
<comment type="similarity">
    <text evidence="2 7">Belongs to the zinc-containing alcohol dehydrogenase family.</text>
</comment>
<dbReference type="InterPro" id="IPR013149">
    <property type="entry name" value="ADH-like_C"/>
</dbReference>
<dbReference type="Gene3D" id="3.90.180.10">
    <property type="entry name" value="Medium-chain alcohol dehydrogenases, catalytic domain"/>
    <property type="match status" value="1"/>
</dbReference>
<evidence type="ECO:0000256" key="3">
    <source>
        <dbReference type="ARBA" id="ARBA00022723"/>
    </source>
</evidence>
<dbReference type="SUPFAM" id="SSF50129">
    <property type="entry name" value="GroES-like"/>
    <property type="match status" value="1"/>
</dbReference>
<dbReference type="GO" id="GO:0005737">
    <property type="term" value="C:cytoplasm"/>
    <property type="evidence" value="ECO:0007669"/>
    <property type="project" value="TreeGrafter"/>
</dbReference>
<dbReference type="InParanoid" id="W2RX38"/>
<dbReference type="SMART" id="SM00829">
    <property type="entry name" value="PKS_ER"/>
    <property type="match status" value="1"/>
</dbReference>
<dbReference type="Pfam" id="PF00107">
    <property type="entry name" value="ADH_zinc_N"/>
    <property type="match status" value="1"/>
</dbReference>
<gene>
    <name evidence="9" type="ORF">HMPREF1541_03011</name>
</gene>
<dbReference type="InterPro" id="IPR020843">
    <property type="entry name" value="ER"/>
</dbReference>
<evidence type="ECO:0000256" key="7">
    <source>
        <dbReference type="RuleBase" id="RU361277"/>
    </source>
</evidence>
<dbReference type="InterPro" id="IPR013154">
    <property type="entry name" value="ADH-like_N"/>
</dbReference>
<dbReference type="CDD" id="cd08297">
    <property type="entry name" value="CAD3"/>
    <property type="match status" value="1"/>
</dbReference>
<dbReference type="OrthoDB" id="1879366at2759"/>
<evidence type="ECO:0000259" key="8">
    <source>
        <dbReference type="SMART" id="SM00829"/>
    </source>
</evidence>
<dbReference type="eggNOG" id="KOG0023">
    <property type="taxonomic scope" value="Eukaryota"/>
</dbReference>
<accession>W2RX38</accession>
<protein>
    <recommendedName>
        <fullName evidence="8">Enoyl reductase (ER) domain-containing protein</fullName>
    </recommendedName>
</protein>
<keyword evidence="5" id="KW-0560">Oxidoreductase</keyword>
<keyword evidence="10" id="KW-1185">Reference proteome</keyword>
<proteinExistence type="inferred from homology"/>
<evidence type="ECO:0000256" key="5">
    <source>
        <dbReference type="ARBA" id="ARBA00023002"/>
    </source>
</evidence>
<comment type="cofactor">
    <cofactor evidence="1 7">
        <name>Zn(2+)</name>
        <dbReference type="ChEBI" id="CHEBI:29105"/>
    </cofactor>
</comment>
<feature type="domain" description="Enoyl reductase (ER)" evidence="8">
    <location>
        <begin position="19"/>
        <end position="345"/>
    </location>
</feature>
<evidence type="ECO:0000313" key="9">
    <source>
        <dbReference type="EMBL" id="ETN41076.1"/>
    </source>
</evidence>
<dbReference type="Pfam" id="PF08240">
    <property type="entry name" value="ADH_N"/>
    <property type="match status" value="1"/>
</dbReference>
<dbReference type="PANTHER" id="PTHR42940:SF2">
    <property type="entry name" value="DEHYDROGENASE FAMILY OXIDOREDUCTASE, PUTATIVE (JCVI)-RELATED"/>
    <property type="match status" value="1"/>
</dbReference>
<dbReference type="RefSeq" id="XP_008715585.1">
    <property type="nucleotide sequence ID" value="XM_008717363.1"/>
</dbReference>
<dbReference type="GO" id="GO:0008270">
    <property type="term" value="F:zinc ion binding"/>
    <property type="evidence" value="ECO:0007669"/>
    <property type="project" value="InterPro"/>
</dbReference>
<dbReference type="FunFam" id="3.40.50.720:FF:000039">
    <property type="entry name" value="Alcohol dehydrogenase AdhP"/>
    <property type="match status" value="1"/>
</dbReference>
<dbReference type="SUPFAM" id="SSF51735">
    <property type="entry name" value="NAD(P)-binding Rossmann-fold domains"/>
    <property type="match status" value="1"/>
</dbReference>
<reference evidence="9 10" key="1">
    <citation type="submission" date="2013-03" db="EMBL/GenBank/DDBJ databases">
        <title>The Genome Sequence of Phialophora europaea CBS 101466.</title>
        <authorList>
            <consortium name="The Broad Institute Genomics Platform"/>
            <person name="Cuomo C."/>
            <person name="de Hoog S."/>
            <person name="Gorbushina A."/>
            <person name="Walker B."/>
            <person name="Young S.K."/>
            <person name="Zeng Q."/>
            <person name="Gargeya S."/>
            <person name="Fitzgerald M."/>
            <person name="Haas B."/>
            <person name="Abouelleil A."/>
            <person name="Allen A.W."/>
            <person name="Alvarado L."/>
            <person name="Arachchi H.M."/>
            <person name="Berlin A.M."/>
            <person name="Chapman S.B."/>
            <person name="Gainer-Dewar J."/>
            <person name="Goldberg J."/>
            <person name="Griggs A."/>
            <person name="Gujja S."/>
            <person name="Hansen M."/>
            <person name="Howarth C."/>
            <person name="Imamovic A."/>
            <person name="Ireland A."/>
            <person name="Larimer J."/>
            <person name="McCowan C."/>
            <person name="Murphy C."/>
            <person name="Pearson M."/>
            <person name="Poon T.W."/>
            <person name="Priest M."/>
            <person name="Roberts A."/>
            <person name="Saif S."/>
            <person name="Shea T."/>
            <person name="Sisk P."/>
            <person name="Sykes S."/>
            <person name="Wortman J."/>
            <person name="Nusbaum C."/>
            <person name="Birren B."/>
        </authorList>
    </citation>
    <scope>NUCLEOTIDE SEQUENCE [LARGE SCALE GENOMIC DNA]</scope>
    <source>
        <strain evidence="9 10">CBS 101466</strain>
    </source>
</reference>
<dbReference type="InterPro" id="IPR036291">
    <property type="entry name" value="NAD(P)-bd_dom_sf"/>
</dbReference>
<keyword evidence="4 7" id="KW-0862">Zinc</keyword>
<organism evidence="9 10">
    <name type="scientific">Cyphellophora europaea (strain CBS 101466)</name>
    <name type="common">Phialophora europaea</name>
    <dbReference type="NCBI Taxonomy" id="1220924"/>
    <lineage>
        <taxon>Eukaryota</taxon>
        <taxon>Fungi</taxon>
        <taxon>Dikarya</taxon>
        <taxon>Ascomycota</taxon>
        <taxon>Pezizomycotina</taxon>
        <taxon>Eurotiomycetes</taxon>
        <taxon>Chaetothyriomycetidae</taxon>
        <taxon>Chaetothyriales</taxon>
        <taxon>Cyphellophoraceae</taxon>
        <taxon>Cyphellophora</taxon>
    </lineage>
</organism>
<name>W2RX38_CYPE1</name>
<keyword evidence="3 7" id="KW-0479">Metal-binding</keyword>
<dbReference type="EMBL" id="KB822719">
    <property type="protein sequence ID" value="ETN41076.1"/>
    <property type="molecule type" value="Genomic_DNA"/>
</dbReference>
<dbReference type="GO" id="GO:0004022">
    <property type="term" value="F:alcohol dehydrogenase (NAD+) activity"/>
    <property type="evidence" value="ECO:0007669"/>
    <property type="project" value="TreeGrafter"/>
</dbReference>
<evidence type="ECO:0000256" key="2">
    <source>
        <dbReference type="ARBA" id="ARBA00008072"/>
    </source>
</evidence>
<evidence type="ECO:0000256" key="4">
    <source>
        <dbReference type="ARBA" id="ARBA00022833"/>
    </source>
</evidence>
<dbReference type="VEuPathDB" id="FungiDB:HMPREF1541_03011"/>
<dbReference type="PROSITE" id="PS00059">
    <property type="entry name" value="ADH_ZINC"/>
    <property type="match status" value="1"/>
</dbReference>
<dbReference type="InterPro" id="IPR011032">
    <property type="entry name" value="GroES-like_sf"/>
</dbReference>
<dbReference type="HOGENOM" id="CLU_026673_20_1_1"/>
<dbReference type="AlphaFoldDB" id="W2RX38"/>
<dbReference type="PANTHER" id="PTHR42940">
    <property type="entry name" value="ALCOHOL DEHYDROGENASE 1-RELATED"/>
    <property type="match status" value="1"/>
</dbReference>
<dbReference type="Proteomes" id="UP000030752">
    <property type="component" value="Unassembled WGS sequence"/>
</dbReference>
<evidence type="ECO:0000313" key="10">
    <source>
        <dbReference type="Proteomes" id="UP000030752"/>
    </source>
</evidence>
<keyword evidence="6" id="KW-0520">NAD</keyword>
<dbReference type="Gene3D" id="3.40.50.720">
    <property type="entry name" value="NAD(P)-binding Rossmann-like Domain"/>
    <property type="match status" value="1"/>
</dbReference>
<evidence type="ECO:0000256" key="1">
    <source>
        <dbReference type="ARBA" id="ARBA00001947"/>
    </source>
</evidence>
<evidence type="ECO:0000256" key="6">
    <source>
        <dbReference type="ARBA" id="ARBA00023027"/>
    </source>
</evidence>